<organism evidence="2 3">
    <name type="scientific">Streptomyces europaeiscabiei</name>
    <dbReference type="NCBI Taxonomy" id="146819"/>
    <lineage>
        <taxon>Bacteria</taxon>
        <taxon>Bacillati</taxon>
        <taxon>Actinomycetota</taxon>
        <taxon>Actinomycetes</taxon>
        <taxon>Kitasatosporales</taxon>
        <taxon>Streptomycetaceae</taxon>
        <taxon>Streptomyces</taxon>
    </lineage>
</organism>
<dbReference type="RefSeq" id="WP_319053013.1">
    <property type="nucleotide sequence ID" value="NZ_JARAUR010000018.1"/>
</dbReference>
<feature type="compositionally biased region" description="Basic and acidic residues" evidence="1">
    <location>
        <begin position="17"/>
        <end position="30"/>
    </location>
</feature>
<feature type="region of interest" description="Disordered" evidence="1">
    <location>
        <begin position="1"/>
        <end position="54"/>
    </location>
</feature>
<keyword evidence="3" id="KW-1185">Reference proteome</keyword>
<reference evidence="2 3" key="1">
    <citation type="journal article" date="2023" name="Microb. Genom.">
        <title>Mesoterricola silvestris gen. nov., sp. nov., Mesoterricola sediminis sp. nov., Geothrix oryzae sp. nov., Geothrix edaphica sp. nov., Geothrix rubra sp. nov., and Geothrix limicola sp. nov., six novel members of Acidobacteriota isolated from soils.</title>
        <authorList>
            <person name="Weisberg A.J."/>
            <person name="Pearce E."/>
            <person name="Kramer C.G."/>
            <person name="Chang J.H."/>
            <person name="Clarke C.R."/>
        </authorList>
    </citation>
    <scope>NUCLEOTIDE SEQUENCE [LARGE SCALE GENOMIC DNA]</scope>
    <source>
        <strain evidence="2 3">ID09-01A</strain>
    </source>
</reference>
<sequence>MVRVGDGIHARSVNGADSDRYRGIRARQEGRVQAGGVGKDVRNPQGRHQPRARG</sequence>
<gene>
    <name evidence="2" type="ORF">PV662_16430</name>
</gene>
<comment type="caution">
    <text evidence="2">The sequence shown here is derived from an EMBL/GenBank/DDBJ whole genome shotgun (WGS) entry which is preliminary data.</text>
</comment>
<dbReference type="Pfam" id="PF10012">
    <property type="entry name" value="DUF2255"/>
    <property type="match status" value="1"/>
</dbReference>
<evidence type="ECO:0000313" key="2">
    <source>
        <dbReference type="EMBL" id="MDX3701319.1"/>
    </source>
</evidence>
<dbReference type="InterPro" id="IPR016888">
    <property type="entry name" value="UCP028498"/>
</dbReference>
<name>A0ABU4NE60_9ACTN</name>
<proteinExistence type="predicted"/>
<dbReference type="EMBL" id="JARAYU010000004">
    <property type="protein sequence ID" value="MDX3701319.1"/>
    <property type="molecule type" value="Genomic_DNA"/>
</dbReference>
<evidence type="ECO:0000256" key="1">
    <source>
        <dbReference type="SAM" id="MobiDB-lite"/>
    </source>
</evidence>
<accession>A0ABU4NE60</accession>
<evidence type="ECO:0000313" key="3">
    <source>
        <dbReference type="Proteomes" id="UP001271274"/>
    </source>
</evidence>
<protein>
    <submittedName>
        <fullName evidence="2">DUF2255 family protein</fullName>
    </submittedName>
</protein>
<dbReference type="Proteomes" id="UP001271274">
    <property type="component" value="Unassembled WGS sequence"/>
</dbReference>